<evidence type="ECO:0000313" key="6">
    <source>
        <dbReference type="Proteomes" id="UP001317191"/>
    </source>
</evidence>
<keyword evidence="2" id="KW-0378">Hydrolase</keyword>
<name>A0ABT0TR81_9FLAO</name>
<organism evidence="5 6">
    <name type="scientific">Flavobacterium luminosum</name>
    <dbReference type="NCBI Taxonomy" id="2949086"/>
    <lineage>
        <taxon>Bacteria</taxon>
        <taxon>Pseudomonadati</taxon>
        <taxon>Bacteroidota</taxon>
        <taxon>Flavobacteriia</taxon>
        <taxon>Flavobacteriales</taxon>
        <taxon>Flavobacteriaceae</taxon>
        <taxon>Flavobacterium</taxon>
    </lineage>
</organism>
<keyword evidence="6" id="KW-1185">Reference proteome</keyword>
<comment type="caution">
    <text evidence="5">The sequence shown here is derived from an EMBL/GenBank/DDBJ whole genome shotgun (WGS) entry which is preliminary data.</text>
</comment>
<sequence>MKTYFTFSSIIILTSLLLHSCASLNPKLKDQIVLEENKQQPTFKMYLIGDVGKPDNGYTPTALKALEKEIINADSSDLLLFLGDNVYPKGIPESNSPEKSDAEFALSLQINVAKKFPGRVIFIPGNHDWYSGISGLYQQELLVKEALGSNTFLPENGCAIKKVKINDETILLVVDSQWYITNWDKHPTINDNCEIKTRTDFFDEFRSEIKKARGKTVVVAIHHPMFTNGSHGGQYSLKNHLNPFPILGSLKNLFRNTTGVSNADLSNKFYNELKQNLVTASQQNDNVIFVSGHDHNLQYLVEDNIPQIISGSGSKNTATRLVKGGKFAYPKSGFPVLNFFKDGSSEVNFIAAENNQIVFNEQVFPSDFEKSTIKYPKIIQDSVKESIYTNKETSKNAFFKFLWGERYRKYYSIPVNAKVAYLDTLMGGLTPIRKGGGTQSKTLHLQTKEGKRFVMRALKKNATQYIQASAFKDQYVEGYFENTASESLVKDVFTGSYPYAPFVVASLSSSLNIPYLNSHLYYIPKQDNLEKYNQEYGNELYVFEEYASEGNTQLTNGNFTGNIINTKDVIEKIHEDDTKVIDEQAYIKARLFDMLIGDWDRHYDQWLWIEYQENNKTVYRPLPRDRDQAFSKMSDGFMLGTSIHLIPASKLLRKYAADLKDVKGFNIEPYPLDIAFISQSNKDIWDKQVAEIQNDLTNEVIDKAFNTVPKEVQDESIETIKHLLKGRKTNLQTIADSYYKLINKYAVIVATNKKDSIKINGLENGNVEVSMYQWKENSNIDYFHNRT</sequence>
<dbReference type="PANTHER" id="PTHR10161">
    <property type="entry name" value="TARTRATE-RESISTANT ACID PHOSPHATASE TYPE 5"/>
    <property type="match status" value="1"/>
</dbReference>
<dbReference type="Proteomes" id="UP001317191">
    <property type="component" value="Unassembled WGS sequence"/>
</dbReference>
<evidence type="ECO:0000256" key="2">
    <source>
        <dbReference type="ARBA" id="ARBA00022801"/>
    </source>
</evidence>
<dbReference type="InterPro" id="IPR051558">
    <property type="entry name" value="Metallophosphoesterase_PAP"/>
</dbReference>
<dbReference type="PANTHER" id="PTHR10161:SF14">
    <property type="entry name" value="TARTRATE-RESISTANT ACID PHOSPHATASE TYPE 5"/>
    <property type="match status" value="1"/>
</dbReference>
<gene>
    <name evidence="5" type="ORF">NAT50_11635</name>
</gene>
<feature type="signal peptide" evidence="3">
    <location>
        <begin position="1"/>
        <end position="24"/>
    </location>
</feature>
<feature type="domain" description="Calcineurin-like phosphoesterase" evidence="4">
    <location>
        <begin position="45"/>
        <end position="241"/>
    </location>
</feature>
<keyword evidence="1 3" id="KW-0732">Signal</keyword>
<dbReference type="RefSeq" id="WP_250593397.1">
    <property type="nucleotide sequence ID" value="NZ_JAMLJM010000011.1"/>
</dbReference>
<dbReference type="Gene3D" id="3.60.21.10">
    <property type="match status" value="1"/>
</dbReference>
<evidence type="ECO:0000313" key="5">
    <source>
        <dbReference type="EMBL" id="MCL9810008.1"/>
    </source>
</evidence>
<protein>
    <submittedName>
        <fullName evidence="5">Metallophosphoesterase</fullName>
    </submittedName>
</protein>
<dbReference type="InterPro" id="IPR029052">
    <property type="entry name" value="Metallo-depent_PP-like"/>
</dbReference>
<dbReference type="InterPro" id="IPR004843">
    <property type="entry name" value="Calcineurin-like_PHP"/>
</dbReference>
<dbReference type="Pfam" id="PF00149">
    <property type="entry name" value="Metallophos"/>
    <property type="match status" value="1"/>
</dbReference>
<reference evidence="5 6" key="1">
    <citation type="submission" date="2022-05" db="EMBL/GenBank/DDBJ databases">
        <title>Flavobacterium sp., isolated from activated sludge.</title>
        <authorList>
            <person name="Ran Q."/>
        </authorList>
    </citation>
    <scope>NUCLEOTIDE SEQUENCE [LARGE SCALE GENOMIC DNA]</scope>
    <source>
        <strain evidence="5 6">HXWNR70</strain>
    </source>
</reference>
<dbReference type="SUPFAM" id="SSF56300">
    <property type="entry name" value="Metallo-dependent phosphatases"/>
    <property type="match status" value="1"/>
</dbReference>
<accession>A0ABT0TR81</accession>
<evidence type="ECO:0000256" key="1">
    <source>
        <dbReference type="ARBA" id="ARBA00022729"/>
    </source>
</evidence>
<dbReference type="EMBL" id="JAMLJM010000011">
    <property type="protein sequence ID" value="MCL9810008.1"/>
    <property type="molecule type" value="Genomic_DNA"/>
</dbReference>
<feature type="chain" id="PRO_5045208270" evidence="3">
    <location>
        <begin position="25"/>
        <end position="787"/>
    </location>
</feature>
<proteinExistence type="predicted"/>
<evidence type="ECO:0000259" key="4">
    <source>
        <dbReference type="Pfam" id="PF00149"/>
    </source>
</evidence>
<evidence type="ECO:0000256" key="3">
    <source>
        <dbReference type="SAM" id="SignalP"/>
    </source>
</evidence>